<proteinExistence type="predicted"/>
<dbReference type="GO" id="GO:0005829">
    <property type="term" value="C:cytosol"/>
    <property type="evidence" value="ECO:0007669"/>
    <property type="project" value="TreeGrafter"/>
</dbReference>
<dbReference type="PANTHER" id="PTHR10000:SF25">
    <property type="entry name" value="PHOSPHATASE YKRA-RELATED"/>
    <property type="match status" value="1"/>
</dbReference>
<dbReference type="InterPro" id="IPR023214">
    <property type="entry name" value="HAD_sf"/>
</dbReference>
<organism evidence="1">
    <name type="scientific">Intestinibacter bartlettii</name>
    <dbReference type="NCBI Taxonomy" id="261299"/>
    <lineage>
        <taxon>Bacteria</taxon>
        <taxon>Bacillati</taxon>
        <taxon>Bacillota</taxon>
        <taxon>Clostridia</taxon>
        <taxon>Peptostreptococcales</taxon>
        <taxon>Peptostreptococcaceae</taxon>
        <taxon>Intestinibacter</taxon>
    </lineage>
</organism>
<dbReference type="Gene3D" id="3.40.50.1000">
    <property type="entry name" value="HAD superfamily/HAD-like"/>
    <property type="match status" value="1"/>
</dbReference>
<dbReference type="GO" id="GO:0016791">
    <property type="term" value="F:phosphatase activity"/>
    <property type="evidence" value="ECO:0007669"/>
    <property type="project" value="TreeGrafter"/>
</dbReference>
<dbReference type="RefSeq" id="WP_156530702.1">
    <property type="nucleotide sequence ID" value="NZ_CACRUE010000022.1"/>
</dbReference>
<dbReference type="Pfam" id="PF08282">
    <property type="entry name" value="Hydrolase_3"/>
    <property type="match status" value="1"/>
</dbReference>
<reference evidence="1" key="1">
    <citation type="submission" date="2019-11" db="EMBL/GenBank/DDBJ databases">
        <authorList>
            <person name="Feng L."/>
        </authorList>
    </citation>
    <scope>NUCLEOTIDE SEQUENCE</scope>
    <source>
        <strain evidence="1">IbartlettiiLFYP30</strain>
    </source>
</reference>
<keyword evidence="1" id="KW-0413">Isomerase</keyword>
<sequence>MENKNFRKRYFFFDIDGTLAVGNPGRYIPKSAKDAIEKLESQGHFCAIATGRSQAMAFDYCQEIGFKNMVSDGGNGITIDNKLIKIDPLERESVVKLLEECDEKGFAWAISYDNSKVRYTKSPKFVEDTKDTYMETIVDENLDLDKIDIIYKAYIACTAENEGQIENLQNVPFARYQDTYVFVEPDDKSVGIKSILDYYHAPYEDAVVFGDNKNDLKMFRDEWTSIAMGNAIDELKERATFVTKDAVDDGIAYACKHFNWI</sequence>
<dbReference type="NCBIfam" id="TIGR01484">
    <property type="entry name" value="HAD-SF-IIB"/>
    <property type="match status" value="1"/>
</dbReference>
<dbReference type="InterPro" id="IPR036412">
    <property type="entry name" value="HAD-like_sf"/>
</dbReference>
<dbReference type="SFLD" id="SFLDG01140">
    <property type="entry name" value="C2.B:_Phosphomannomutase_and_P"/>
    <property type="match status" value="1"/>
</dbReference>
<accession>A0A6N3AH79</accession>
<dbReference type="SUPFAM" id="SSF56784">
    <property type="entry name" value="HAD-like"/>
    <property type="match status" value="1"/>
</dbReference>
<dbReference type="AlphaFoldDB" id="A0A6N3AH79"/>
<protein>
    <submittedName>
        <fullName evidence="1">Bifunctional phosphatase/peptidyl-prolyl cis-trans isomerase</fullName>
    </submittedName>
</protein>
<dbReference type="InterPro" id="IPR006379">
    <property type="entry name" value="HAD-SF_hydro_IIB"/>
</dbReference>
<evidence type="ECO:0000313" key="1">
    <source>
        <dbReference type="EMBL" id="VYT88900.1"/>
    </source>
</evidence>
<dbReference type="GO" id="GO:0016853">
    <property type="term" value="F:isomerase activity"/>
    <property type="evidence" value="ECO:0007669"/>
    <property type="project" value="UniProtKB-KW"/>
</dbReference>
<name>A0A6N3AH79_9FIRM</name>
<dbReference type="Gene3D" id="3.30.1240.10">
    <property type="match status" value="1"/>
</dbReference>
<dbReference type="PANTHER" id="PTHR10000">
    <property type="entry name" value="PHOSPHOSERINE PHOSPHATASE"/>
    <property type="match status" value="1"/>
</dbReference>
<dbReference type="EMBL" id="CACRUE010000022">
    <property type="protein sequence ID" value="VYT88900.1"/>
    <property type="molecule type" value="Genomic_DNA"/>
</dbReference>
<dbReference type="SFLD" id="SFLDS00003">
    <property type="entry name" value="Haloacid_Dehalogenase"/>
    <property type="match status" value="1"/>
</dbReference>
<gene>
    <name evidence="1" type="ORF">IBLFYP30_01240</name>
</gene>
<dbReference type="GO" id="GO:0000287">
    <property type="term" value="F:magnesium ion binding"/>
    <property type="evidence" value="ECO:0007669"/>
    <property type="project" value="TreeGrafter"/>
</dbReference>